<evidence type="ECO:0000256" key="1">
    <source>
        <dbReference type="SAM" id="Phobius"/>
    </source>
</evidence>
<evidence type="ECO:0000313" key="2">
    <source>
        <dbReference type="EMBL" id="KKN85507.1"/>
    </source>
</evidence>
<dbReference type="EMBL" id="LAZR01000158">
    <property type="protein sequence ID" value="KKN85507.1"/>
    <property type="molecule type" value="Genomic_DNA"/>
</dbReference>
<comment type="caution">
    <text evidence="2">The sequence shown here is derived from an EMBL/GenBank/DDBJ whole genome shotgun (WGS) entry which is preliminary data.</text>
</comment>
<feature type="transmembrane region" description="Helical" evidence="1">
    <location>
        <begin position="12"/>
        <end position="35"/>
    </location>
</feature>
<gene>
    <name evidence="2" type="ORF">LCGC14_0278300</name>
</gene>
<keyword evidence="1" id="KW-0812">Transmembrane</keyword>
<accession>A0A0F9UDP4</accession>
<proteinExistence type="predicted"/>
<name>A0A0F9UDP4_9ZZZZ</name>
<dbReference type="AlphaFoldDB" id="A0A0F9UDP4"/>
<sequence length="141" mass="16406">MSTVNCLLLLRYSYLHTLMSTGIFGSLIFNGYLCIMSTKHFSFRLDTELFEKLKASKPKGISMSAHLVQLLDQGQEKPESVYEETATREVERNRMVHQNTYDEMIRAENNKAQESFHLSQGHLTFNEIIEKHAVELEKKYK</sequence>
<organism evidence="2">
    <name type="scientific">marine sediment metagenome</name>
    <dbReference type="NCBI Taxonomy" id="412755"/>
    <lineage>
        <taxon>unclassified sequences</taxon>
        <taxon>metagenomes</taxon>
        <taxon>ecological metagenomes</taxon>
    </lineage>
</organism>
<keyword evidence="1" id="KW-0472">Membrane</keyword>
<reference evidence="2" key="1">
    <citation type="journal article" date="2015" name="Nature">
        <title>Complex archaea that bridge the gap between prokaryotes and eukaryotes.</title>
        <authorList>
            <person name="Spang A."/>
            <person name="Saw J.H."/>
            <person name="Jorgensen S.L."/>
            <person name="Zaremba-Niedzwiedzka K."/>
            <person name="Martijn J."/>
            <person name="Lind A.E."/>
            <person name="van Eijk R."/>
            <person name="Schleper C."/>
            <person name="Guy L."/>
            <person name="Ettema T.J."/>
        </authorList>
    </citation>
    <scope>NUCLEOTIDE SEQUENCE</scope>
</reference>
<protein>
    <submittedName>
        <fullName evidence="2">Uncharacterized protein</fullName>
    </submittedName>
</protein>
<keyword evidence="1" id="KW-1133">Transmembrane helix</keyword>